<dbReference type="InterPro" id="IPR057358">
    <property type="entry name" value="UBL_ZFAND1-like"/>
</dbReference>
<evidence type="ECO:0000313" key="2">
    <source>
        <dbReference type="EMBL" id="CAF2883059.1"/>
    </source>
</evidence>
<dbReference type="OrthoDB" id="25675at2759"/>
<sequence>MNAIGAKSIPTDDRIFFFKIVLPKKNPLSVYVSKDWSWGKALDSIANLANMPNKNNISTESKKLLLFHFSDGSLVQPFELMSPTVEELLQNNLVNGETLIMDYSSETKVEPQNYAV</sequence>
<evidence type="ECO:0000313" key="3">
    <source>
        <dbReference type="Proteomes" id="UP000675881"/>
    </source>
</evidence>
<evidence type="ECO:0000259" key="1">
    <source>
        <dbReference type="Pfam" id="PF25327"/>
    </source>
</evidence>
<keyword evidence="3" id="KW-1185">Reference proteome</keyword>
<dbReference type="AlphaFoldDB" id="A0A7R8CP62"/>
<protein>
    <submittedName>
        <fullName evidence="2">(salmon louse) hypothetical protein</fullName>
    </submittedName>
</protein>
<reference evidence="2" key="1">
    <citation type="submission" date="2021-02" db="EMBL/GenBank/DDBJ databases">
        <authorList>
            <person name="Bekaert M."/>
        </authorList>
    </citation>
    <scope>NUCLEOTIDE SEQUENCE</scope>
    <source>
        <strain evidence="2">IoA-00</strain>
    </source>
</reference>
<feature type="domain" description="ZFAND1-like ubiquitin-like" evidence="1">
    <location>
        <begin position="31"/>
        <end position="104"/>
    </location>
</feature>
<accession>A0A7R8CP62</accession>
<dbReference type="Proteomes" id="UP000675881">
    <property type="component" value="Chromosome 3"/>
</dbReference>
<dbReference type="Pfam" id="PF25327">
    <property type="entry name" value="UBL_ZFAND1"/>
    <property type="match status" value="1"/>
</dbReference>
<proteinExistence type="predicted"/>
<gene>
    <name evidence="2" type="ORF">LSAA_7152</name>
</gene>
<name>A0A7R8CP62_LEPSM</name>
<dbReference type="EMBL" id="HG994582">
    <property type="protein sequence ID" value="CAF2883059.1"/>
    <property type="molecule type" value="Genomic_DNA"/>
</dbReference>
<organism evidence="2 3">
    <name type="scientific">Lepeophtheirus salmonis</name>
    <name type="common">Salmon louse</name>
    <name type="synonym">Caligus salmonis</name>
    <dbReference type="NCBI Taxonomy" id="72036"/>
    <lineage>
        <taxon>Eukaryota</taxon>
        <taxon>Metazoa</taxon>
        <taxon>Ecdysozoa</taxon>
        <taxon>Arthropoda</taxon>
        <taxon>Crustacea</taxon>
        <taxon>Multicrustacea</taxon>
        <taxon>Hexanauplia</taxon>
        <taxon>Copepoda</taxon>
        <taxon>Siphonostomatoida</taxon>
        <taxon>Caligidae</taxon>
        <taxon>Lepeophtheirus</taxon>
    </lineage>
</organism>